<protein>
    <submittedName>
        <fullName evidence="7">NADH-FMN oxidoreductase RutF, flavin reductase (DIM6/NTAB) family</fullName>
    </submittedName>
</protein>
<evidence type="ECO:0000256" key="1">
    <source>
        <dbReference type="ARBA" id="ARBA00001917"/>
    </source>
</evidence>
<evidence type="ECO:0000256" key="4">
    <source>
        <dbReference type="ARBA" id="ARBA00038054"/>
    </source>
</evidence>
<dbReference type="OrthoDB" id="9794638at2"/>
<dbReference type="STRING" id="574650.SAMN04487966_10312"/>
<dbReference type="Pfam" id="PF01613">
    <property type="entry name" value="Flavin_Reduct"/>
    <property type="match status" value="1"/>
</dbReference>
<organism evidence="7 8">
    <name type="scientific">Micrococcus terreus</name>
    <dbReference type="NCBI Taxonomy" id="574650"/>
    <lineage>
        <taxon>Bacteria</taxon>
        <taxon>Bacillati</taxon>
        <taxon>Actinomycetota</taxon>
        <taxon>Actinomycetes</taxon>
        <taxon>Micrococcales</taxon>
        <taxon>Micrococcaceae</taxon>
        <taxon>Micrococcus</taxon>
    </lineage>
</organism>
<feature type="domain" description="Flavin reductase like" evidence="6">
    <location>
        <begin position="45"/>
        <end position="193"/>
    </location>
</feature>
<name>A0A1I7MIH9_9MICC</name>
<dbReference type="GO" id="GO:0010181">
    <property type="term" value="F:FMN binding"/>
    <property type="evidence" value="ECO:0007669"/>
    <property type="project" value="InterPro"/>
</dbReference>
<evidence type="ECO:0000259" key="6">
    <source>
        <dbReference type="SMART" id="SM00903"/>
    </source>
</evidence>
<dbReference type="SMART" id="SM00903">
    <property type="entry name" value="Flavin_Reduct"/>
    <property type="match status" value="1"/>
</dbReference>
<dbReference type="RefSeq" id="WP_091695467.1">
    <property type="nucleotide sequence ID" value="NZ_FPCG01000003.1"/>
</dbReference>
<evidence type="ECO:0000256" key="2">
    <source>
        <dbReference type="ARBA" id="ARBA00022630"/>
    </source>
</evidence>
<evidence type="ECO:0000313" key="7">
    <source>
        <dbReference type="EMBL" id="SFV21732.1"/>
    </source>
</evidence>
<keyword evidence="3" id="KW-0288">FMN</keyword>
<evidence type="ECO:0000256" key="5">
    <source>
        <dbReference type="SAM" id="MobiDB-lite"/>
    </source>
</evidence>
<dbReference type="InterPro" id="IPR002563">
    <property type="entry name" value="Flavin_Rdtase-like_dom"/>
</dbReference>
<dbReference type="Gene3D" id="2.30.110.10">
    <property type="entry name" value="Electron Transport, Fmn-binding Protein, Chain A"/>
    <property type="match status" value="1"/>
</dbReference>
<sequence length="224" mass="24088">MSEHSEAPARDSHQPEPQHQNPAPHRTEFDPAELGDAETTLLVKSILIPRPIAWVGTLSADGTPNLAPHSFFTVASGQPPIVLFGSTGRKDSLRNIEATGQFSVSLVPHRLADQANQTSAPYPGEVDEFAAAVVGKEDSVTIRPPRVADSPAVLECTLHEVIPVGDSFLVLGQVRHVSVDTAVLTTDARGRTLPDARALDPMARLGRNEWARLGEIIALERPRA</sequence>
<reference evidence="7 8" key="1">
    <citation type="submission" date="2016-10" db="EMBL/GenBank/DDBJ databases">
        <authorList>
            <person name="de Groot N.N."/>
        </authorList>
    </citation>
    <scope>NUCLEOTIDE SEQUENCE [LARGE SCALE GENOMIC DNA]</scope>
    <source>
        <strain evidence="7 8">CGMCC 1.7054</strain>
    </source>
</reference>
<comment type="similarity">
    <text evidence="4">Belongs to the flavoredoxin family.</text>
</comment>
<keyword evidence="2" id="KW-0285">Flavoprotein</keyword>
<dbReference type="GO" id="GO:0016646">
    <property type="term" value="F:oxidoreductase activity, acting on the CH-NH group of donors, NAD or NADP as acceptor"/>
    <property type="evidence" value="ECO:0007669"/>
    <property type="project" value="UniProtKB-ARBA"/>
</dbReference>
<keyword evidence="8" id="KW-1185">Reference proteome</keyword>
<proteinExistence type="inferred from homology"/>
<evidence type="ECO:0000313" key="8">
    <source>
        <dbReference type="Proteomes" id="UP000198881"/>
    </source>
</evidence>
<feature type="region of interest" description="Disordered" evidence="5">
    <location>
        <begin position="1"/>
        <end position="30"/>
    </location>
</feature>
<dbReference type="AlphaFoldDB" id="A0A1I7MIH9"/>
<dbReference type="PANTHER" id="PTHR33798">
    <property type="entry name" value="FLAVOPROTEIN OXYGENASE"/>
    <property type="match status" value="1"/>
</dbReference>
<dbReference type="PANTHER" id="PTHR33798:SF5">
    <property type="entry name" value="FLAVIN REDUCTASE LIKE DOMAIN-CONTAINING PROTEIN"/>
    <property type="match status" value="1"/>
</dbReference>
<dbReference type="InterPro" id="IPR012349">
    <property type="entry name" value="Split_barrel_FMN-bd"/>
</dbReference>
<feature type="compositionally biased region" description="Basic and acidic residues" evidence="5">
    <location>
        <begin position="1"/>
        <end position="16"/>
    </location>
</feature>
<accession>A0A1I7MIH9</accession>
<comment type="cofactor">
    <cofactor evidence="1">
        <name>FMN</name>
        <dbReference type="ChEBI" id="CHEBI:58210"/>
    </cofactor>
</comment>
<dbReference type="EMBL" id="FPCG01000003">
    <property type="protein sequence ID" value="SFV21732.1"/>
    <property type="molecule type" value="Genomic_DNA"/>
</dbReference>
<gene>
    <name evidence="7" type="ORF">SAMN04487966_10312</name>
</gene>
<dbReference type="Proteomes" id="UP000198881">
    <property type="component" value="Unassembled WGS sequence"/>
</dbReference>
<evidence type="ECO:0000256" key="3">
    <source>
        <dbReference type="ARBA" id="ARBA00022643"/>
    </source>
</evidence>
<dbReference type="SUPFAM" id="SSF50475">
    <property type="entry name" value="FMN-binding split barrel"/>
    <property type="match status" value="1"/>
</dbReference>